<dbReference type="SUPFAM" id="SSF51338">
    <property type="entry name" value="Composite domain of metallo-dependent hydrolases"/>
    <property type="match status" value="1"/>
</dbReference>
<feature type="domain" description="Amidohydrolase-related" evidence="10">
    <location>
        <begin position="54"/>
        <end position="439"/>
    </location>
</feature>
<proteinExistence type="inferred from homology"/>
<accession>A0A4Z0D783</accession>
<dbReference type="NCBIfam" id="TIGR00857">
    <property type="entry name" value="pyrC_multi"/>
    <property type="match status" value="1"/>
</dbReference>
<dbReference type="SUPFAM" id="SSF51556">
    <property type="entry name" value="Metallo-dependent hydrolases"/>
    <property type="match status" value="1"/>
</dbReference>
<dbReference type="PANTHER" id="PTHR43668">
    <property type="entry name" value="ALLANTOINASE"/>
    <property type="match status" value="1"/>
</dbReference>
<dbReference type="InterPro" id="IPR032466">
    <property type="entry name" value="Metal_Hydrolase"/>
</dbReference>
<evidence type="ECO:0000313" key="12">
    <source>
        <dbReference type="Proteomes" id="UP000298381"/>
    </source>
</evidence>
<evidence type="ECO:0000256" key="8">
    <source>
        <dbReference type="ARBA" id="ARBA00022801"/>
    </source>
</evidence>
<dbReference type="GO" id="GO:0005737">
    <property type="term" value="C:cytoplasm"/>
    <property type="evidence" value="ECO:0007669"/>
    <property type="project" value="TreeGrafter"/>
</dbReference>
<evidence type="ECO:0000256" key="5">
    <source>
        <dbReference type="ARBA" id="ARBA00011881"/>
    </source>
</evidence>
<comment type="similarity">
    <text evidence="3">Belongs to the metallo-dependent hydrolases superfamily. Hydantoinase/dihydropyrimidinase family.</text>
</comment>
<evidence type="ECO:0000256" key="7">
    <source>
        <dbReference type="ARBA" id="ARBA00022723"/>
    </source>
</evidence>
<keyword evidence="9" id="KW-0862">Zinc</keyword>
<evidence type="ECO:0000256" key="1">
    <source>
        <dbReference type="ARBA" id="ARBA00001947"/>
    </source>
</evidence>
<protein>
    <recommendedName>
        <fullName evidence="6">allantoinase</fullName>
        <ecNumber evidence="6">3.5.2.5</ecNumber>
    </recommendedName>
</protein>
<evidence type="ECO:0000256" key="9">
    <source>
        <dbReference type="ARBA" id="ARBA00022833"/>
    </source>
</evidence>
<comment type="pathway">
    <text evidence="2">Nitrogen metabolism; (S)-allantoin degradation; allantoate from (S)-allantoin: step 1/1.</text>
</comment>
<evidence type="ECO:0000313" key="11">
    <source>
        <dbReference type="EMBL" id="TFZ40735.1"/>
    </source>
</evidence>
<dbReference type="FunFam" id="3.20.20.140:FF:000174">
    <property type="entry name" value="Dihydropyrimidinase-related protein 2"/>
    <property type="match status" value="1"/>
</dbReference>
<comment type="subunit">
    <text evidence="5">Homotetramer.</text>
</comment>
<dbReference type="OrthoDB" id="9765462at2"/>
<keyword evidence="7" id="KW-0479">Metal-binding</keyword>
<dbReference type="EMBL" id="SRIB01000004">
    <property type="protein sequence ID" value="TFZ40735.1"/>
    <property type="molecule type" value="Genomic_DNA"/>
</dbReference>
<dbReference type="GO" id="GO:0008270">
    <property type="term" value="F:zinc ion binding"/>
    <property type="evidence" value="ECO:0007669"/>
    <property type="project" value="InterPro"/>
</dbReference>
<comment type="caution">
    <text evidence="11">The sequence shown here is derived from an EMBL/GenBank/DDBJ whole genome shotgun (WGS) entry which is preliminary data.</text>
</comment>
<evidence type="ECO:0000256" key="6">
    <source>
        <dbReference type="ARBA" id="ARBA00012863"/>
    </source>
</evidence>
<dbReference type="NCBIfam" id="TIGR03178">
    <property type="entry name" value="allantoinase"/>
    <property type="match status" value="1"/>
</dbReference>
<dbReference type="InterPro" id="IPR050138">
    <property type="entry name" value="DHOase/Allantoinase_Hydrolase"/>
</dbReference>
<reference evidence="11 12" key="1">
    <citation type="submission" date="2019-03" db="EMBL/GenBank/DDBJ databases">
        <title>Draft genome sequence data and analysis of a Fermenting Bacterium, Soehngenia longevitae strain 1933PT, isolated from petroleum reservoir in Azerbaijan.</title>
        <authorList>
            <person name="Grouzdev D.S."/>
            <person name="Bidzhieva S.K."/>
            <person name="Sokolova D.S."/>
            <person name="Tourova T.P."/>
            <person name="Poltaraus A.B."/>
            <person name="Nazina T.N."/>
        </authorList>
    </citation>
    <scope>NUCLEOTIDE SEQUENCE [LARGE SCALE GENOMIC DNA]</scope>
    <source>
        <strain evidence="11 12">1933P</strain>
    </source>
</reference>
<evidence type="ECO:0000256" key="2">
    <source>
        <dbReference type="ARBA" id="ARBA00004968"/>
    </source>
</evidence>
<dbReference type="GO" id="GO:0006145">
    <property type="term" value="P:purine nucleobase catabolic process"/>
    <property type="evidence" value="ECO:0007669"/>
    <property type="project" value="TreeGrafter"/>
</dbReference>
<dbReference type="Gene3D" id="3.20.20.140">
    <property type="entry name" value="Metal-dependent hydrolases"/>
    <property type="match status" value="1"/>
</dbReference>
<evidence type="ECO:0000256" key="4">
    <source>
        <dbReference type="ARBA" id="ARBA00010368"/>
    </source>
</evidence>
<sequence>MMYDVIIKNARIPQADETTLTNILVKDEKIAGFIDNIDGIDAKEIIDANGHLTLPGCIDSHTHFMYQGFPHRENFLTGTASAAAGGVTTIIDMPCCSVPSVRSVEQLKLKLDAVSPQALVDFAFWGGVTGEDVRNGWLHNVEEQAEYGVVAYKAYMTPSVPTYPRVDDPEMLEAFTEVAKTGLPIGIHAENYAMCDYYVKKLQREGRTDGPAWAEARLELAEKVAIELGISFAEHTGARLHIVHMSTGIGAKLIGEGKKRGLNVTSETCPHYLTLNYQEAMTKYGPLAKIAPPLRTKKDNEELWEGLRNGSVDFMATDHAPYELESEKFSKGMNIWTSFPGIPGVETMVPVLISEGYNKGRLSLSKLVEVLSTNAAKHYGIYPKKGAMNIGSDADFTIIDLDKRWKVDPKKLASMCGYTPLEGMELKGKVAKTILRGTLIYEDNDESELAKMTDEDLQRIVHNYPEGLEERYKDILKEYPHLHSKEYENSYRKNHPEVIDKHIRGIRGIKVKPGFGQFVKRQSIQVLPRRLTF</sequence>
<dbReference type="Proteomes" id="UP000298381">
    <property type="component" value="Unassembled WGS sequence"/>
</dbReference>
<dbReference type="InterPro" id="IPR006680">
    <property type="entry name" value="Amidohydro-rel"/>
</dbReference>
<dbReference type="GO" id="GO:0000256">
    <property type="term" value="P:allantoin catabolic process"/>
    <property type="evidence" value="ECO:0007669"/>
    <property type="project" value="InterPro"/>
</dbReference>
<dbReference type="InterPro" id="IPR011059">
    <property type="entry name" value="Metal-dep_hydrolase_composite"/>
</dbReference>
<comment type="cofactor">
    <cofactor evidence="1">
        <name>Zn(2+)</name>
        <dbReference type="ChEBI" id="CHEBI:29105"/>
    </cofactor>
</comment>
<comment type="similarity">
    <text evidence="4">Belongs to the metallo-dependent hydrolases superfamily. Allantoinase family.</text>
</comment>
<keyword evidence="8 11" id="KW-0378">Hydrolase</keyword>
<evidence type="ECO:0000256" key="3">
    <source>
        <dbReference type="ARBA" id="ARBA00008829"/>
    </source>
</evidence>
<dbReference type="GO" id="GO:0050897">
    <property type="term" value="F:cobalt ion binding"/>
    <property type="evidence" value="ECO:0007669"/>
    <property type="project" value="InterPro"/>
</dbReference>
<name>A0A4Z0D783_9FIRM</name>
<dbReference type="AlphaFoldDB" id="A0A4Z0D783"/>
<dbReference type="EC" id="3.5.2.5" evidence="6"/>
<gene>
    <name evidence="11" type="primary">allB</name>
    <name evidence="11" type="ORF">E4100_04045</name>
</gene>
<dbReference type="Gene3D" id="2.30.40.10">
    <property type="entry name" value="Urease, subunit C, domain 1"/>
    <property type="match status" value="1"/>
</dbReference>
<dbReference type="GO" id="GO:0004038">
    <property type="term" value="F:allantoinase activity"/>
    <property type="evidence" value="ECO:0007669"/>
    <property type="project" value="UniProtKB-EC"/>
</dbReference>
<keyword evidence="12" id="KW-1185">Reference proteome</keyword>
<dbReference type="PANTHER" id="PTHR43668:SF2">
    <property type="entry name" value="ALLANTOINASE"/>
    <property type="match status" value="1"/>
</dbReference>
<dbReference type="Pfam" id="PF01979">
    <property type="entry name" value="Amidohydro_1"/>
    <property type="match status" value="1"/>
</dbReference>
<dbReference type="InterPro" id="IPR017593">
    <property type="entry name" value="Allantoinase"/>
</dbReference>
<evidence type="ECO:0000259" key="10">
    <source>
        <dbReference type="Pfam" id="PF01979"/>
    </source>
</evidence>
<organism evidence="11 12">
    <name type="scientific">Soehngenia longivitae</name>
    <dbReference type="NCBI Taxonomy" id="2562294"/>
    <lineage>
        <taxon>Bacteria</taxon>
        <taxon>Bacillati</taxon>
        <taxon>Bacillota</taxon>
        <taxon>Tissierellia</taxon>
        <taxon>Tissierellales</taxon>
        <taxon>Tissierellaceae</taxon>
        <taxon>Soehngenia</taxon>
    </lineage>
</organism>